<evidence type="ECO:0000313" key="2">
    <source>
        <dbReference type="Proteomes" id="UP000824088"/>
    </source>
</evidence>
<reference evidence="1" key="1">
    <citation type="submission" date="2020-10" db="EMBL/GenBank/DDBJ databases">
        <authorList>
            <person name="Gilroy R."/>
        </authorList>
    </citation>
    <scope>NUCLEOTIDE SEQUENCE</scope>
    <source>
        <strain evidence="1">1063</strain>
    </source>
</reference>
<name>A0A9D1HTL4_9FIRM</name>
<evidence type="ECO:0000313" key="1">
    <source>
        <dbReference type="EMBL" id="HIU21075.1"/>
    </source>
</evidence>
<protein>
    <submittedName>
        <fullName evidence="1">Uncharacterized protein</fullName>
    </submittedName>
</protein>
<comment type="caution">
    <text evidence="1">The sequence shown here is derived from an EMBL/GenBank/DDBJ whole genome shotgun (WGS) entry which is preliminary data.</text>
</comment>
<dbReference type="SUPFAM" id="SSF53850">
    <property type="entry name" value="Periplasmic binding protein-like II"/>
    <property type="match status" value="1"/>
</dbReference>
<feature type="non-terminal residue" evidence="1">
    <location>
        <position position="1"/>
    </location>
</feature>
<proteinExistence type="predicted"/>
<dbReference type="Gene3D" id="3.40.190.10">
    <property type="entry name" value="Periplasmic binding protein-like II"/>
    <property type="match status" value="2"/>
</dbReference>
<dbReference type="AlphaFoldDB" id="A0A9D1HTL4"/>
<organism evidence="1 2">
    <name type="scientific">Candidatus Limadaptatus stercorigallinarum</name>
    <dbReference type="NCBI Taxonomy" id="2840845"/>
    <lineage>
        <taxon>Bacteria</taxon>
        <taxon>Bacillati</taxon>
        <taxon>Bacillota</taxon>
        <taxon>Clostridia</taxon>
        <taxon>Eubacteriales</taxon>
        <taxon>Candidatus Limadaptatus</taxon>
    </lineage>
</organism>
<reference evidence="1" key="2">
    <citation type="journal article" date="2021" name="PeerJ">
        <title>Extensive microbial diversity within the chicken gut microbiome revealed by metagenomics and culture.</title>
        <authorList>
            <person name="Gilroy R."/>
            <person name="Ravi A."/>
            <person name="Getino M."/>
            <person name="Pursley I."/>
            <person name="Horton D.L."/>
            <person name="Alikhan N.F."/>
            <person name="Baker D."/>
            <person name="Gharbi K."/>
            <person name="Hall N."/>
            <person name="Watson M."/>
            <person name="Adriaenssens E.M."/>
            <person name="Foster-Nyarko E."/>
            <person name="Jarju S."/>
            <person name="Secka A."/>
            <person name="Antonio M."/>
            <person name="Oren A."/>
            <person name="Chaudhuri R.R."/>
            <person name="La Ragione R."/>
            <person name="Hildebrand F."/>
            <person name="Pallen M.J."/>
        </authorList>
    </citation>
    <scope>NUCLEOTIDE SEQUENCE</scope>
    <source>
        <strain evidence="1">1063</strain>
    </source>
</reference>
<sequence>AISSRMKTTDELVADLQNGTAQIIVTNRALHIPGAFGFVLGSEKLLLNVPPTHPLFSHKGGLYFKDIAPYSILLYSLIGDWEEVTSEMLPDTHFIVQEDRENFDSLARLSALPSFATDLSIKHYGTQTDAALIPILDEKATMTYHCYIMNKNKEFFRPFREKFD</sequence>
<accession>A0A9D1HTL4</accession>
<gene>
    <name evidence="1" type="ORF">IAD51_02395</name>
</gene>
<dbReference type="EMBL" id="DVMN01000043">
    <property type="protein sequence ID" value="HIU21075.1"/>
    <property type="molecule type" value="Genomic_DNA"/>
</dbReference>
<dbReference type="Proteomes" id="UP000824088">
    <property type="component" value="Unassembled WGS sequence"/>
</dbReference>